<name>A0ACB8QAY9_9AGAM</name>
<proteinExistence type="predicted"/>
<evidence type="ECO:0000313" key="1">
    <source>
        <dbReference type="EMBL" id="KAI0028771.1"/>
    </source>
</evidence>
<organism evidence="1 2">
    <name type="scientific">Vararia minispora EC-137</name>
    <dbReference type="NCBI Taxonomy" id="1314806"/>
    <lineage>
        <taxon>Eukaryota</taxon>
        <taxon>Fungi</taxon>
        <taxon>Dikarya</taxon>
        <taxon>Basidiomycota</taxon>
        <taxon>Agaricomycotina</taxon>
        <taxon>Agaricomycetes</taxon>
        <taxon>Russulales</taxon>
        <taxon>Lachnocladiaceae</taxon>
        <taxon>Vararia</taxon>
    </lineage>
</organism>
<feature type="non-terminal residue" evidence="1">
    <location>
        <position position="62"/>
    </location>
</feature>
<feature type="non-terminal residue" evidence="1">
    <location>
        <position position="1"/>
    </location>
</feature>
<comment type="caution">
    <text evidence="1">The sequence shown here is derived from an EMBL/GenBank/DDBJ whole genome shotgun (WGS) entry which is preliminary data.</text>
</comment>
<gene>
    <name evidence="1" type="ORF">K488DRAFT_24583</name>
</gene>
<keyword evidence="2" id="KW-1185">Reference proteome</keyword>
<evidence type="ECO:0000313" key="2">
    <source>
        <dbReference type="Proteomes" id="UP000814128"/>
    </source>
</evidence>
<dbReference type="Proteomes" id="UP000814128">
    <property type="component" value="Unassembled WGS sequence"/>
</dbReference>
<reference evidence="1" key="1">
    <citation type="submission" date="2021-02" db="EMBL/GenBank/DDBJ databases">
        <authorList>
            <consortium name="DOE Joint Genome Institute"/>
            <person name="Ahrendt S."/>
            <person name="Looney B.P."/>
            <person name="Miyauchi S."/>
            <person name="Morin E."/>
            <person name="Drula E."/>
            <person name="Courty P.E."/>
            <person name="Chicoki N."/>
            <person name="Fauchery L."/>
            <person name="Kohler A."/>
            <person name="Kuo A."/>
            <person name="Labutti K."/>
            <person name="Pangilinan J."/>
            <person name="Lipzen A."/>
            <person name="Riley R."/>
            <person name="Andreopoulos W."/>
            <person name="He G."/>
            <person name="Johnson J."/>
            <person name="Barry K.W."/>
            <person name="Grigoriev I.V."/>
            <person name="Nagy L."/>
            <person name="Hibbett D."/>
            <person name="Henrissat B."/>
            <person name="Matheny P.B."/>
            <person name="Labbe J."/>
            <person name="Martin F."/>
        </authorList>
    </citation>
    <scope>NUCLEOTIDE SEQUENCE</scope>
    <source>
        <strain evidence="1">EC-137</strain>
    </source>
</reference>
<sequence length="62" mass="6828">RCLPGTRVNILNDIHAWAANFALPNILWLRAYPGAGKSTLASHVAGDFKTARRLGAFFAFDR</sequence>
<accession>A0ACB8QAY9</accession>
<dbReference type="EMBL" id="MU273724">
    <property type="protein sequence ID" value="KAI0028771.1"/>
    <property type="molecule type" value="Genomic_DNA"/>
</dbReference>
<reference evidence="1" key="2">
    <citation type="journal article" date="2022" name="New Phytol.">
        <title>Evolutionary transition to the ectomycorrhizal habit in the genomes of a hyperdiverse lineage of mushroom-forming fungi.</title>
        <authorList>
            <person name="Looney B."/>
            <person name="Miyauchi S."/>
            <person name="Morin E."/>
            <person name="Drula E."/>
            <person name="Courty P.E."/>
            <person name="Kohler A."/>
            <person name="Kuo A."/>
            <person name="LaButti K."/>
            <person name="Pangilinan J."/>
            <person name="Lipzen A."/>
            <person name="Riley R."/>
            <person name="Andreopoulos W."/>
            <person name="He G."/>
            <person name="Johnson J."/>
            <person name="Nolan M."/>
            <person name="Tritt A."/>
            <person name="Barry K.W."/>
            <person name="Grigoriev I.V."/>
            <person name="Nagy L.G."/>
            <person name="Hibbett D."/>
            <person name="Henrissat B."/>
            <person name="Matheny P.B."/>
            <person name="Labbe J."/>
            <person name="Martin F.M."/>
        </authorList>
    </citation>
    <scope>NUCLEOTIDE SEQUENCE</scope>
    <source>
        <strain evidence="1">EC-137</strain>
    </source>
</reference>
<protein>
    <submittedName>
        <fullName evidence="1">Uncharacterized protein</fullName>
    </submittedName>
</protein>